<dbReference type="EMBL" id="CP029347">
    <property type="protein sequence ID" value="AWL12549.1"/>
    <property type="molecule type" value="Genomic_DNA"/>
</dbReference>
<dbReference type="Pfam" id="PF00294">
    <property type="entry name" value="PfkB"/>
    <property type="match status" value="1"/>
</dbReference>
<dbReference type="PANTHER" id="PTHR43085">
    <property type="entry name" value="HEXOKINASE FAMILY MEMBER"/>
    <property type="match status" value="1"/>
</dbReference>
<dbReference type="InterPro" id="IPR029056">
    <property type="entry name" value="Ribokinase-like"/>
</dbReference>
<dbReference type="Gene3D" id="3.40.1190.20">
    <property type="match status" value="1"/>
</dbReference>
<dbReference type="KEGG" id="salh:HMF8227_02088"/>
<organism evidence="5 6">
    <name type="scientific">Saliniradius amylolyticus</name>
    <dbReference type="NCBI Taxonomy" id="2183582"/>
    <lineage>
        <taxon>Bacteria</taxon>
        <taxon>Pseudomonadati</taxon>
        <taxon>Pseudomonadota</taxon>
        <taxon>Gammaproteobacteria</taxon>
        <taxon>Alteromonadales</taxon>
        <taxon>Alteromonadaceae</taxon>
        <taxon>Saliniradius</taxon>
    </lineage>
</organism>
<sequence>MSNALISGSVAFDNILVFHDKFKNHISPENVHILNVCFMVPQMQRNFGGTAGNIAYNLKQLGGAPLPMATVGSDFAPYAEWMDQKGIPRNYVKAVNDHYTAQAFITTDEDDNQITAFHPGAMDVAEQQKIADIKEPLSWGIVSPNSKGAMQQHARQLHEAGVPFIFDPGQGLPMFDGDELLELVQKANILAVNDYEWQVTQEKTKHTAKDLASQLDALIVTRGREGADFYTADDEFHLDALTPEQVADPTGCGDAFRAGLLYGLIEGQDLNTAGQIGCTMGCIKVESEGPQNHQATPDIVKRRMQRAYGGSF</sequence>
<dbReference type="PANTHER" id="PTHR43085:SF46">
    <property type="entry name" value="ADENOSINE KINASE"/>
    <property type="match status" value="1"/>
</dbReference>
<dbReference type="SUPFAM" id="SSF53613">
    <property type="entry name" value="Ribokinase-like"/>
    <property type="match status" value="1"/>
</dbReference>
<keyword evidence="2 5" id="KW-0808">Transferase</keyword>
<dbReference type="RefSeq" id="WP_109340112.1">
    <property type="nucleotide sequence ID" value="NZ_CP029347.1"/>
</dbReference>
<dbReference type="OrthoDB" id="9792663at2"/>
<evidence type="ECO:0000259" key="4">
    <source>
        <dbReference type="Pfam" id="PF00294"/>
    </source>
</evidence>
<protein>
    <submittedName>
        <fullName evidence="5">Adenosine kinase</fullName>
        <ecNumber evidence="5">2.7.1.20</ecNumber>
    </submittedName>
</protein>
<evidence type="ECO:0000313" key="5">
    <source>
        <dbReference type="EMBL" id="AWL12549.1"/>
    </source>
</evidence>
<evidence type="ECO:0000256" key="2">
    <source>
        <dbReference type="ARBA" id="ARBA00022679"/>
    </source>
</evidence>
<dbReference type="CDD" id="cd01942">
    <property type="entry name" value="ribokinase_group_A"/>
    <property type="match status" value="1"/>
</dbReference>
<feature type="domain" description="Carbohydrate kinase PfkB" evidence="4">
    <location>
        <begin position="40"/>
        <end position="293"/>
    </location>
</feature>
<comment type="similarity">
    <text evidence="1">Belongs to the carbohydrate kinase PfkB family.</text>
</comment>
<dbReference type="PROSITE" id="PS00583">
    <property type="entry name" value="PFKB_KINASES_1"/>
    <property type="match status" value="1"/>
</dbReference>
<keyword evidence="3 5" id="KW-0418">Kinase</keyword>
<proteinExistence type="inferred from homology"/>
<dbReference type="InterPro" id="IPR002173">
    <property type="entry name" value="Carboh/pur_kinase_PfkB_CS"/>
</dbReference>
<dbReference type="EC" id="2.7.1.20" evidence="5"/>
<keyword evidence="6" id="KW-1185">Reference proteome</keyword>
<accession>A0A2S2E4N1</accession>
<name>A0A2S2E4N1_9ALTE</name>
<dbReference type="AlphaFoldDB" id="A0A2S2E4N1"/>
<evidence type="ECO:0000256" key="1">
    <source>
        <dbReference type="ARBA" id="ARBA00010688"/>
    </source>
</evidence>
<evidence type="ECO:0000313" key="6">
    <source>
        <dbReference type="Proteomes" id="UP000245728"/>
    </source>
</evidence>
<reference evidence="5 6" key="1">
    <citation type="submission" date="2018-05" db="EMBL/GenBank/DDBJ databases">
        <title>Salinimonas sp. HMF8227 Genome sequencing and assembly.</title>
        <authorList>
            <person name="Kang H."/>
            <person name="Kang J."/>
            <person name="Cha I."/>
            <person name="Kim H."/>
            <person name="Joh K."/>
        </authorList>
    </citation>
    <scope>NUCLEOTIDE SEQUENCE [LARGE SCALE GENOMIC DNA]</scope>
    <source>
        <strain evidence="5 6">HMF8227</strain>
    </source>
</reference>
<dbReference type="Proteomes" id="UP000245728">
    <property type="component" value="Chromosome"/>
</dbReference>
<evidence type="ECO:0000256" key="3">
    <source>
        <dbReference type="ARBA" id="ARBA00022777"/>
    </source>
</evidence>
<dbReference type="GO" id="GO:0004001">
    <property type="term" value="F:adenosine kinase activity"/>
    <property type="evidence" value="ECO:0007669"/>
    <property type="project" value="UniProtKB-EC"/>
</dbReference>
<dbReference type="InterPro" id="IPR011611">
    <property type="entry name" value="PfkB_dom"/>
</dbReference>
<dbReference type="InterPro" id="IPR050306">
    <property type="entry name" value="PfkB_Carbo_kinase"/>
</dbReference>
<gene>
    <name evidence="5" type="ORF">HMF8227_02088</name>
</gene>